<evidence type="ECO:0000313" key="4">
    <source>
        <dbReference type="Proteomes" id="UP000282087"/>
    </source>
</evidence>
<feature type="domain" description="PRELI/MSF1" evidence="1">
    <location>
        <begin position="113"/>
        <end position="290"/>
    </location>
</feature>
<dbReference type="Pfam" id="PF04707">
    <property type="entry name" value="PRELI"/>
    <property type="match status" value="1"/>
</dbReference>
<dbReference type="PROSITE" id="PS50904">
    <property type="entry name" value="PRELI_MSF1"/>
    <property type="match status" value="1"/>
</dbReference>
<dbReference type="EMBL" id="QLLG01000202">
    <property type="protein sequence ID" value="RMX66456.1"/>
    <property type="molecule type" value="Genomic_DNA"/>
</dbReference>
<dbReference type="Proteomes" id="UP000286097">
    <property type="component" value="Unassembled WGS sequence"/>
</dbReference>
<organism evidence="2 4">
    <name type="scientific">Peronospora effusa</name>
    <dbReference type="NCBI Taxonomy" id="542832"/>
    <lineage>
        <taxon>Eukaryota</taxon>
        <taxon>Sar</taxon>
        <taxon>Stramenopiles</taxon>
        <taxon>Oomycota</taxon>
        <taxon>Peronosporomycetes</taxon>
        <taxon>Peronosporales</taxon>
        <taxon>Peronosporaceae</taxon>
        <taxon>Peronospora</taxon>
    </lineage>
</organism>
<proteinExistence type="predicted"/>
<evidence type="ECO:0000313" key="2">
    <source>
        <dbReference type="EMBL" id="RMX66456.1"/>
    </source>
</evidence>
<dbReference type="Proteomes" id="UP000282087">
    <property type="component" value="Unassembled WGS sequence"/>
</dbReference>
<evidence type="ECO:0000313" key="3">
    <source>
        <dbReference type="EMBL" id="RQM14464.1"/>
    </source>
</evidence>
<accession>A0A3M6VLQ4</accession>
<dbReference type="PANTHER" id="PTHR11158">
    <property type="entry name" value="MSF1/PX19 RELATED"/>
    <property type="match status" value="1"/>
</dbReference>
<keyword evidence="4" id="KW-1185">Reference proteome</keyword>
<gene>
    <name evidence="3" type="ORF">DD237_004307</name>
    <name evidence="2" type="ORF">DD238_002362</name>
</gene>
<dbReference type="EMBL" id="QKXF01000202">
    <property type="protein sequence ID" value="RQM14464.1"/>
    <property type="molecule type" value="Genomic_DNA"/>
</dbReference>
<dbReference type="VEuPathDB" id="FungiDB:DD237_004307"/>
<dbReference type="InterPro" id="IPR006797">
    <property type="entry name" value="PRELI/MSF1_dom"/>
</dbReference>
<dbReference type="InterPro" id="IPR037365">
    <property type="entry name" value="Slowmo/Ups"/>
</dbReference>
<evidence type="ECO:0000259" key="1">
    <source>
        <dbReference type="PROSITE" id="PS50904"/>
    </source>
</evidence>
<evidence type="ECO:0000313" key="5">
    <source>
        <dbReference type="Proteomes" id="UP000286097"/>
    </source>
</evidence>
<protein>
    <recommendedName>
        <fullName evidence="1">PRELI/MSF1 domain-containing protein</fullName>
    </recommendedName>
</protein>
<name>A0A3M6VLQ4_9STRA</name>
<dbReference type="AlphaFoldDB" id="A0A3M6VLQ4"/>
<reference evidence="4 5" key="1">
    <citation type="submission" date="2018-06" db="EMBL/GenBank/DDBJ databases">
        <title>Comparative genomics of downy mildews reveals potential adaptations to biotrophy.</title>
        <authorList>
            <person name="Fletcher K."/>
            <person name="Klosterman S.J."/>
            <person name="Derevnina L."/>
            <person name="Martin F."/>
            <person name="Koike S."/>
            <person name="Reyes Chin-Wo S."/>
            <person name="Mou B."/>
            <person name="Michelmore R."/>
        </authorList>
    </citation>
    <scope>NUCLEOTIDE SEQUENCE [LARGE SCALE GENOMIC DNA]</scope>
    <source>
        <strain evidence="3 5">R13</strain>
        <strain evidence="2 4">R14</strain>
    </source>
</reference>
<dbReference type="GO" id="GO:0005758">
    <property type="term" value="C:mitochondrial intermembrane space"/>
    <property type="evidence" value="ECO:0007669"/>
    <property type="project" value="InterPro"/>
</dbReference>
<sequence>MVLSWSHYFRADNSLEYEEWKPLVLPLLWFTMGYCLVLLLRSKVINNEQICPWPKSQWTVVPFLHARHRRAHRRRVPVDDFLHRHGINVISMPQVQNVVPCLELQLRDNPATFEFGKYNATIPYAVEQTADGYYRTFKEPLPDMASRLLISIQVLEERHLDEFHAVFKRRLLTFRNEAPFFIKRFVSSDYIEYIEDSLLDKQNRIFYVYVKNESYQSLGVLEDFAVYKAHSDKPQWTNLHQVCRVHITSSSLLVFRSKIESFISSYYCKHAPNARRYHLQRLQEEFGHPVELK</sequence>
<dbReference type="OrthoDB" id="10039049at2759"/>
<comment type="caution">
    <text evidence="2">The sequence shown here is derived from an EMBL/GenBank/DDBJ whole genome shotgun (WGS) entry which is preliminary data.</text>
</comment>